<dbReference type="InterPro" id="IPR030476">
    <property type="entry name" value="Pentaxin_CS"/>
</dbReference>
<reference evidence="13" key="2">
    <citation type="submission" date="2025-09" db="UniProtKB">
        <authorList>
            <consortium name="Ensembl"/>
        </authorList>
    </citation>
    <scope>IDENTIFICATION</scope>
</reference>
<keyword evidence="3" id="KW-0011">Acute phase</keyword>
<dbReference type="SUPFAM" id="SSF49899">
    <property type="entry name" value="Concanavalin A-like lectins/glucanases"/>
    <property type="match status" value="1"/>
</dbReference>
<keyword evidence="14" id="KW-1185">Reference proteome</keyword>
<dbReference type="PRINTS" id="PR00895">
    <property type="entry name" value="PENTAXIN"/>
</dbReference>
<dbReference type="OrthoDB" id="547680at2759"/>
<dbReference type="GO" id="GO:0005576">
    <property type="term" value="C:extracellular region"/>
    <property type="evidence" value="ECO:0007669"/>
    <property type="project" value="UniProtKB-SubCell"/>
</dbReference>
<dbReference type="PANTHER" id="PTHR45869:SF7">
    <property type="entry name" value="C-REACTIVE PROTEIN"/>
    <property type="match status" value="1"/>
</dbReference>
<evidence type="ECO:0000313" key="14">
    <source>
        <dbReference type="Proteomes" id="UP000694569"/>
    </source>
</evidence>
<evidence type="ECO:0000313" key="13">
    <source>
        <dbReference type="Ensembl" id="ENSLLEP00000038286.1"/>
    </source>
</evidence>
<feature type="domain" description="Pentraxin (PTX)" evidence="12">
    <location>
        <begin position="75"/>
        <end position="273"/>
    </location>
</feature>
<reference evidence="13" key="1">
    <citation type="submission" date="2025-08" db="UniProtKB">
        <authorList>
            <consortium name="Ensembl"/>
        </authorList>
    </citation>
    <scope>IDENTIFICATION</scope>
</reference>
<dbReference type="InterPro" id="IPR051005">
    <property type="entry name" value="Pentraxin_domain"/>
</dbReference>
<evidence type="ECO:0000256" key="7">
    <source>
        <dbReference type="ARBA" id="ARBA00022837"/>
    </source>
</evidence>
<keyword evidence="6" id="KW-0732">Signal</keyword>
<dbReference type="PROSITE" id="PS51828">
    <property type="entry name" value="PTX_2"/>
    <property type="match status" value="1"/>
</dbReference>
<dbReference type="GO" id="GO:0046872">
    <property type="term" value="F:metal ion binding"/>
    <property type="evidence" value="ECO:0007669"/>
    <property type="project" value="UniProtKB-KW"/>
</dbReference>
<evidence type="ECO:0000256" key="1">
    <source>
        <dbReference type="ARBA" id="ARBA00001913"/>
    </source>
</evidence>
<keyword evidence="5" id="KW-0479">Metal-binding</keyword>
<evidence type="ECO:0000256" key="5">
    <source>
        <dbReference type="ARBA" id="ARBA00022723"/>
    </source>
</evidence>
<name>A0A8C5QIJ8_9ANUR</name>
<keyword evidence="8 11" id="KW-1015">Disulfide bond</keyword>
<dbReference type="PROSITE" id="PS00289">
    <property type="entry name" value="PTX_1"/>
    <property type="match status" value="1"/>
</dbReference>
<organism evidence="13 14">
    <name type="scientific">Leptobrachium leishanense</name>
    <name type="common">Leishan spiny toad</name>
    <dbReference type="NCBI Taxonomy" id="445787"/>
    <lineage>
        <taxon>Eukaryota</taxon>
        <taxon>Metazoa</taxon>
        <taxon>Chordata</taxon>
        <taxon>Craniata</taxon>
        <taxon>Vertebrata</taxon>
        <taxon>Euteleostomi</taxon>
        <taxon>Amphibia</taxon>
        <taxon>Batrachia</taxon>
        <taxon>Anura</taxon>
        <taxon>Pelobatoidea</taxon>
        <taxon>Megophryidae</taxon>
        <taxon>Leptobrachium</taxon>
    </lineage>
</organism>
<dbReference type="InterPro" id="IPR001759">
    <property type="entry name" value="PTX_dom"/>
</dbReference>
<dbReference type="Pfam" id="PF00354">
    <property type="entry name" value="Pentaxin"/>
    <property type="match status" value="1"/>
</dbReference>
<evidence type="ECO:0000256" key="9">
    <source>
        <dbReference type="ARBA" id="ARBA00038102"/>
    </source>
</evidence>
<comment type="subcellular location">
    <subcellularLocation>
        <location evidence="2">Secreted</location>
    </subcellularLocation>
</comment>
<evidence type="ECO:0000259" key="12">
    <source>
        <dbReference type="PROSITE" id="PS51828"/>
    </source>
</evidence>
<accession>A0A8C5QIJ8</accession>
<evidence type="ECO:0000256" key="8">
    <source>
        <dbReference type="ARBA" id="ARBA00023157"/>
    </source>
</evidence>
<dbReference type="CDD" id="cd00152">
    <property type="entry name" value="PTX"/>
    <property type="match status" value="1"/>
</dbReference>
<dbReference type="GO" id="GO:0006953">
    <property type="term" value="P:acute-phase response"/>
    <property type="evidence" value="ECO:0007669"/>
    <property type="project" value="UniProtKB-KW"/>
</dbReference>
<dbReference type="GeneTree" id="ENSGT01100000263515"/>
<comment type="similarity">
    <text evidence="9">Belongs to the pentraxin family.</text>
</comment>
<sequence length="284" mass="32110">MGRPCGVAFGVRWGGSGDQLLAVDGEPWGVVSWHWMGREWGLFMSISCFVSCRTMKTYFLLLVFIAGSLAQEDLSQKAFLFPEETSTAHVILKPETSKPLKKFTVCLRSYTELTREHTLFSLATAGKDNMVLIFPQPPNNYSICINNKEFHIKVDAEVLDWKHTCMSWDSDSGLVQLWVNRKLYVRKVSNKGFIIPSPASIILGQDQDSYGGGFQASQCFVGEINQFDMWDYVLSLEEINQVLVNEKNGNVLNWTSLSYEIKGGVLVEPLYKFWGYAASSYYPC</sequence>
<dbReference type="InterPro" id="IPR013320">
    <property type="entry name" value="ConA-like_dom_sf"/>
</dbReference>
<comment type="cofactor">
    <cofactor evidence="1">
        <name>Ca(2+)</name>
        <dbReference type="ChEBI" id="CHEBI:29108"/>
    </cofactor>
</comment>
<keyword evidence="4" id="KW-0964">Secreted</keyword>
<evidence type="ECO:0000256" key="3">
    <source>
        <dbReference type="ARBA" id="ARBA00022486"/>
    </source>
</evidence>
<evidence type="ECO:0000256" key="10">
    <source>
        <dbReference type="ARBA" id="ARBA00040546"/>
    </source>
</evidence>
<evidence type="ECO:0000256" key="4">
    <source>
        <dbReference type="ARBA" id="ARBA00022525"/>
    </source>
</evidence>
<dbReference type="Gene3D" id="2.60.120.200">
    <property type="match status" value="1"/>
</dbReference>
<dbReference type="Proteomes" id="UP000694569">
    <property type="component" value="Unplaced"/>
</dbReference>
<protein>
    <recommendedName>
        <fullName evidence="10">C-reactive protein</fullName>
    </recommendedName>
</protein>
<evidence type="ECO:0000256" key="2">
    <source>
        <dbReference type="ARBA" id="ARBA00004613"/>
    </source>
</evidence>
<evidence type="ECO:0000256" key="6">
    <source>
        <dbReference type="ARBA" id="ARBA00022729"/>
    </source>
</evidence>
<feature type="disulfide bond" evidence="11">
    <location>
        <begin position="106"/>
        <end position="165"/>
    </location>
</feature>
<keyword evidence="7" id="KW-0106">Calcium</keyword>
<dbReference type="AlphaFoldDB" id="A0A8C5QIJ8"/>
<dbReference type="PANTHER" id="PTHR45869">
    <property type="entry name" value="C-REACTIVE PROTEIN-RELATED"/>
    <property type="match status" value="1"/>
</dbReference>
<dbReference type="FunFam" id="2.60.120.200:FF:000070">
    <property type="entry name" value="Serum amyloid P-component"/>
    <property type="match status" value="1"/>
</dbReference>
<evidence type="ECO:0000256" key="11">
    <source>
        <dbReference type="PROSITE-ProRule" id="PRU01172"/>
    </source>
</evidence>
<dbReference type="Ensembl" id="ENSLLET00000039792.1">
    <property type="protein sequence ID" value="ENSLLEP00000038286.1"/>
    <property type="gene ID" value="ENSLLEG00000024267.1"/>
</dbReference>
<proteinExistence type="inferred from homology"/>
<dbReference type="SMART" id="SM00159">
    <property type="entry name" value="PTX"/>
    <property type="match status" value="1"/>
</dbReference>